<feature type="transmembrane region" description="Helical" evidence="14">
    <location>
        <begin position="1236"/>
        <end position="1258"/>
    </location>
</feature>
<evidence type="ECO:0000256" key="7">
    <source>
        <dbReference type="ARBA" id="ARBA00022837"/>
    </source>
</evidence>
<feature type="region of interest" description="Disordered" evidence="13">
    <location>
        <begin position="1475"/>
        <end position="1513"/>
    </location>
</feature>
<feature type="transmembrane region" description="Helical" evidence="14">
    <location>
        <begin position="1101"/>
        <end position="1121"/>
    </location>
</feature>
<dbReference type="InterPro" id="IPR057366">
    <property type="entry name" value="TRPM-like"/>
</dbReference>
<keyword evidence="2" id="KW-0813">Transport</keyword>
<feature type="domain" description="TRPM-like" evidence="16">
    <location>
        <begin position="721"/>
        <end position="959"/>
    </location>
</feature>
<dbReference type="InterPro" id="IPR050927">
    <property type="entry name" value="TRPM"/>
</dbReference>
<dbReference type="GO" id="GO:0005886">
    <property type="term" value="C:plasma membrane"/>
    <property type="evidence" value="ECO:0007669"/>
    <property type="project" value="UniProtKB-SubCell"/>
</dbReference>
<dbReference type="GO" id="GO:0005262">
    <property type="term" value="F:calcium channel activity"/>
    <property type="evidence" value="ECO:0007669"/>
    <property type="project" value="UniProtKB-KW"/>
</dbReference>
<comment type="caution">
    <text evidence="17">The sequence shown here is derived from an EMBL/GenBank/DDBJ whole genome shotgun (WGS) entry which is preliminary data.</text>
</comment>
<keyword evidence="18" id="KW-1185">Reference proteome</keyword>
<dbReference type="Proteomes" id="UP001634394">
    <property type="component" value="Unassembled WGS sequence"/>
</dbReference>
<keyword evidence="6 14" id="KW-0812">Transmembrane</keyword>
<keyword evidence="4" id="KW-0109">Calcium transport</keyword>
<feature type="compositionally biased region" description="Polar residues" evidence="13">
    <location>
        <begin position="234"/>
        <end position="246"/>
    </location>
</feature>
<keyword evidence="12" id="KW-0175">Coiled coil</keyword>
<feature type="transmembrane region" description="Helical" evidence="14">
    <location>
        <begin position="1195"/>
        <end position="1215"/>
    </location>
</feature>
<name>A0ABD3X560_SINWO</name>
<dbReference type="InterPro" id="IPR041491">
    <property type="entry name" value="TRPM_SLOG"/>
</dbReference>
<evidence type="ECO:0000259" key="15">
    <source>
        <dbReference type="Pfam" id="PF18139"/>
    </source>
</evidence>
<keyword evidence="5" id="KW-0107">Calcium channel</keyword>
<evidence type="ECO:0000256" key="13">
    <source>
        <dbReference type="SAM" id="MobiDB-lite"/>
    </source>
</evidence>
<evidence type="ECO:0000256" key="11">
    <source>
        <dbReference type="ARBA" id="ARBA00023303"/>
    </source>
</evidence>
<dbReference type="PANTHER" id="PTHR13800">
    <property type="entry name" value="TRANSIENT RECEPTOR POTENTIAL CATION CHANNEL, SUBFAMILY M, MEMBER 6"/>
    <property type="match status" value="1"/>
</dbReference>
<feature type="compositionally biased region" description="Basic and acidic residues" evidence="13">
    <location>
        <begin position="1475"/>
        <end position="1490"/>
    </location>
</feature>
<evidence type="ECO:0000256" key="6">
    <source>
        <dbReference type="ARBA" id="ARBA00022692"/>
    </source>
</evidence>
<accession>A0ABD3X560</accession>
<feature type="compositionally biased region" description="Basic and acidic residues" evidence="13">
    <location>
        <begin position="1"/>
        <end position="12"/>
    </location>
</feature>
<proteinExistence type="predicted"/>
<feature type="transmembrane region" description="Helical" evidence="14">
    <location>
        <begin position="1338"/>
        <end position="1360"/>
    </location>
</feature>
<feature type="transmembrane region" description="Helical" evidence="14">
    <location>
        <begin position="1158"/>
        <end position="1183"/>
    </location>
</feature>
<keyword evidence="10 14" id="KW-0472">Membrane</keyword>
<evidence type="ECO:0000256" key="12">
    <source>
        <dbReference type="SAM" id="Coils"/>
    </source>
</evidence>
<feature type="region of interest" description="Disordered" evidence="13">
    <location>
        <begin position="1026"/>
        <end position="1048"/>
    </location>
</feature>
<evidence type="ECO:0000256" key="9">
    <source>
        <dbReference type="ARBA" id="ARBA00023065"/>
    </source>
</evidence>
<feature type="domain" description="TRPM SLOG" evidence="15">
    <location>
        <begin position="333"/>
        <end position="635"/>
    </location>
</feature>
<feature type="transmembrane region" description="Helical" evidence="14">
    <location>
        <begin position="1392"/>
        <end position="1410"/>
    </location>
</feature>
<dbReference type="SUPFAM" id="SSF55811">
    <property type="entry name" value="Nudix"/>
    <property type="match status" value="1"/>
</dbReference>
<dbReference type="PANTHER" id="PTHR13800:SF1">
    <property type="entry name" value="TRANSIENT RECEPTOR POTENTIAL CATION CHANNEL TRPM"/>
    <property type="match status" value="1"/>
</dbReference>
<evidence type="ECO:0000256" key="2">
    <source>
        <dbReference type="ARBA" id="ARBA00022448"/>
    </source>
</evidence>
<dbReference type="Pfam" id="PF25969">
    <property type="entry name" value="NUDT9_N"/>
    <property type="match status" value="1"/>
</dbReference>
<sequence length="1940" mass="221601">MDDKEHSKDIEGLTRPPVSDDIQERCDSIQEEEPLLLYTSPNVASQDYAVDSSSQQKLRETGEGSISIASDFSTDEKTLLATSQPIQVPGLSPLALASRRASNEIDLRYNASQEFNIVQASVRTPSDADHEEIFLIEGDRVSNRSNQTAGFSETRSSVRSQSPVSGGRGIFKRKTTGRFAVSPTPQTAMGQYSSSVTELGSSVSVDNNLPSAAVSSFHSAPNMQRKVKLKLSVSRMNSRTSASPSTEDIPLVSSPNAFESEDKPTVMGAPPDFGTKLEYIHEVDEAQRTVQSLGGISIDTQDSARYDRAPFTCGNIQFVSETYGVMGVEPKRHYVVVPADTVPEQITSFMSTYWQMRSPKIVLSVISDIKHFKPWKNQKLRDDFQKGFIKAANTTEMWIVTNGLDGGVAKIIGDAIAEEKLTRLSSKLSYSLLQTVNTTKFQRLTVIGIVPKDVVAYGMYFDGSEGMKVKNEGSKPNSDSYELNPAHTHFIVLEEDGKESGMFTSHRCGIEKQFEIHLGRSKKRRLLSWEEPGLVGSDDQDAAVEIENVFNEAKETIPVVGMLVQGSPRCVEQVLYYLQNQMPVLILKGSGGLSDLIAFAYEELLERGDDLDFEDSFLKPELIKMISKFYPKEFQDNDFGKNEFRDKIIDCVHLANEGEQTFLTVVNMKGHDSNLRDLDKFILRALFKSEKRERSKWRERQQKDLHLTLDWNRSDIASDLFQKEDFQNRIRIDKNMFEQCLLKKDREAFVELFLDQGVRIHKFLNHRKLKYLFEKAEDREFFVCICLEEVLGQFVMPNQPLPASFLGNDLNRLIYKLCGVRDFIQPYEMSMTAAGLYVIDPAVAERKAINCLIVWAVLMNRPKLAKALWNRCDDPMPVALICSNMYKELAKFCMEMYLRTEVEKLAGEFGQMALGVLDICYRESSVLAFDVLSKRLPDFNSKTVIEIAHEAGYIHFIAHPCCQKWLTKEFFGSVQVKELDWGPFRLPYWFKILSSAFLIFPMYIWITFIPKPKVKGLAETGLAEGNLRGSDSDSDDSSSADSDEEVNLPTSKSAFEREMMKRNRKTVAQRILTLGIRKKKKLSLPLWKQIYFLWSAPITKFWTAQLFYFIFLGIFCLAVLWPTCGNLYFDLVIWFWTAVILTELVHRTYVKYHKYKTVSLIGHCVEIFLIMAFLCIYLFMRIIPHWVPYMDYTTSKSVLCFALIYFFYRLLGVYLPISPTLGPMLLRMNRMIRKDFVTFIRMFLIFMIVGGVTIQAVLYPNYPLGIDAIKRVLTRPLFAMFLTKIDDLDGDEKCSHLYNNVSQGFCADEKRLMGTNLGYTDPAIQPIQTCPYMSLSGYIIVIQYLLTCKLILVTLLFAMFSLSISKVDSEASEIWKFQRYALVADFKERFSLPPPFTLINYIILLIVFFYRKLKSCCRKCDSGCHCCNREGGSKNMKKDRKSSVKVTKIQKFRRSDDYNYWKKCAREYTTCQEEKKQQEELNTKQTEQKPVRKRRRGKPPPPPPPPKVVNLGPGLVNIQDDLRTQKKMNKRLNNRIVELERVIQTCRLYLEDISHKLDKSEVMGIANVKGYFIHVAARQSPYPTTTMARFPVFDKYVPWEVTYDVYDPKMYTLPKRLFPETDHQFVDEDIIELKKLQDERAPLSEAELEALPPIPQFNPVWNAVVIMKKDGKKREIDRRSWITDEGQPLRYALDPTGLPQNPMGRTGMRGKGILWRWGPNHVIKAVVTRWRLKHGKDLSSGPQEYLYVEGKRVLEFIAVKADDLLESTPGLPGDALHGLENPYSKLCRTFMNSVFNETTAGQFLPTEQSDMIQFFAQFATPNVPSGPAKTSVSLDVFSTTTTTMHPYMSGSRTSLRTDTDQQGFSACLLYKGYLDDPRNTDNAWVEAEVWNFHYESGDMFDARASEDSSIKWKEVSPYVKLSGNEGVIVQEAARIHDGYH</sequence>
<evidence type="ECO:0000256" key="8">
    <source>
        <dbReference type="ARBA" id="ARBA00022989"/>
    </source>
</evidence>
<evidence type="ECO:0000256" key="14">
    <source>
        <dbReference type="SAM" id="Phobius"/>
    </source>
</evidence>
<evidence type="ECO:0000256" key="3">
    <source>
        <dbReference type="ARBA" id="ARBA00022475"/>
    </source>
</evidence>
<evidence type="ECO:0000313" key="17">
    <source>
        <dbReference type="EMBL" id="KAL3880133.1"/>
    </source>
</evidence>
<evidence type="ECO:0000256" key="1">
    <source>
        <dbReference type="ARBA" id="ARBA00004651"/>
    </source>
</evidence>
<keyword evidence="9" id="KW-0406">Ion transport</keyword>
<feature type="transmembrane region" description="Helical" evidence="14">
    <location>
        <begin position="1127"/>
        <end position="1146"/>
    </location>
</feature>
<dbReference type="Pfam" id="PF25508">
    <property type="entry name" value="TRPM2"/>
    <property type="match status" value="1"/>
</dbReference>
<evidence type="ECO:0000256" key="10">
    <source>
        <dbReference type="ARBA" id="ARBA00023136"/>
    </source>
</evidence>
<gene>
    <name evidence="17" type="ORF">ACJMK2_032401</name>
</gene>
<reference evidence="17 18" key="1">
    <citation type="submission" date="2024-11" db="EMBL/GenBank/DDBJ databases">
        <title>Chromosome-level genome assembly of the freshwater bivalve Anodonta woodiana.</title>
        <authorList>
            <person name="Chen X."/>
        </authorList>
    </citation>
    <scope>NUCLEOTIDE SEQUENCE [LARGE SCALE GENOMIC DNA]</scope>
    <source>
        <strain evidence="17">MN2024</strain>
        <tissue evidence="17">Gills</tissue>
    </source>
</reference>
<feature type="compositionally biased region" description="Polar residues" evidence="13">
    <location>
        <begin position="145"/>
        <end position="164"/>
    </location>
</feature>
<feature type="region of interest" description="Disordered" evidence="13">
    <location>
        <begin position="1"/>
        <end position="24"/>
    </location>
</feature>
<feature type="region of interest" description="Disordered" evidence="13">
    <location>
        <begin position="231"/>
        <end position="266"/>
    </location>
</feature>
<evidence type="ECO:0000256" key="4">
    <source>
        <dbReference type="ARBA" id="ARBA00022568"/>
    </source>
</evidence>
<dbReference type="Pfam" id="PF18139">
    <property type="entry name" value="LSDAT_euk"/>
    <property type="match status" value="1"/>
</dbReference>
<keyword evidence="3" id="KW-1003">Cell membrane</keyword>
<evidence type="ECO:0000259" key="16">
    <source>
        <dbReference type="Pfam" id="PF25508"/>
    </source>
</evidence>
<feature type="region of interest" description="Disordered" evidence="13">
    <location>
        <begin position="145"/>
        <end position="193"/>
    </location>
</feature>
<keyword evidence="11" id="KW-0407">Ion channel</keyword>
<dbReference type="EMBL" id="JBJQND010000004">
    <property type="protein sequence ID" value="KAL3880133.1"/>
    <property type="molecule type" value="Genomic_DNA"/>
</dbReference>
<protein>
    <submittedName>
        <fullName evidence="17">Uncharacterized protein</fullName>
    </submittedName>
</protein>
<feature type="transmembrane region" description="Helical" evidence="14">
    <location>
        <begin position="988"/>
        <end position="1006"/>
    </location>
</feature>
<feature type="compositionally biased region" description="Acidic residues" evidence="13">
    <location>
        <begin position="1032"/>
        <end position="1046"/>
    </location>
</feature>
<keyword evidence="7" id="KW-0106">Calcium</keyword>
<dbReference type="Gene3D" id="3.90.79.10">
    <property type="entry name" value="Nucleoside Triphosphate Pyrophosphohydrolase"/>
    <property type="match status" value="1"/>
</dbReference>
<feature type="compositionally biased region" description="Polar residues" evidence="13">
    <location>
        <begin position="183"/>
        <end position="192"/>
    </location>
</feature>
<evidence type="ECO:0000256" key="5">
    <source>
        <dbReference type="ARBA" id="ARBA00022673"/>
    </source>
</evidence>
<keyword evidence="8 14" id="KW-1133">Transmembrane helix</keyword>
<dbReference type="InterPro" id="IPR015797">
    <property type="entry name" value="NUDIX_hydrolase-like_dom_sf"/>
</dbReference>
<comment type="subcellular location">
    <subcellularLocation>
        <location evidence="1">Cell membrane</location>
        <topology evidence="1">Multi-pass membrane protein</topology>
    </subcellularLocation>
</comment>
<feature type="coiled-coil region" evidence="12">
    <location>
        <begin position="1515"/>
        <end position="1542"/>
    </location>
</feature>
<organism evidence="17 18">
    <name type="scientific">Sinanodonta woodiana</name>
    <name type="common">Chinese pond mussel</name>
    <name type="synonym">Anodonta woodiana</name>
    <dbReference type="NCBI Taxonomy" id="1069815"/>
    <lineage>
        <taxon>Eukaryota</taxon>
        <taxon>Metazoa</taxon>
        <taxon>Spiralia</taxon>
        <taxon>Lophotrochozoa</taxon>
        <taxon>Mollusca</taxon>
        <taxon>Bivalvia</taxon>
        <taxon>Autobranchia</taxon>
        <taxon>Heteroconchia</taxon>
        <taxon>Palaeoheterodonta</taxon>
        <taxon>Unionida</taxon>
        <taxon>Unionoidea</taxon>
        <taxon>Unionidae</taxon>
        <taxon>Unioninae</taxon>
        <taxon>Sinanodonta</taxon>
    </lineage>
</organism>
<evidence type="ECO:0000313" key="18">
    <source>
        <dbReference type="Proteomes" id="UP001634394"/>
    </source>
</evidence>